<comment type="caution">
    <text evidence="2">The sequence shown here is derived from an EMBL/GenBank/DDBJ whole genome shotgun (WGS) entry which is preliminary data.</text>
</comment>
<organism evidence="2 3">
    <name type="scientific">Carya illinoinensis</name>
    <name type="common">Pecan</name>
    <dbReference type="NCBI Taxonomy" id="32201"/>
    <lineage>
        <taxon>Eukaryota</taxon>
        <taxon>Viridiplantae</taxon>
        <taxon>Streptophyta</taxon>
        <taxon>Embryophyta</taxon>
        <taxon>Tracheophyta</taxon>
        <taxon>Spermatophyta</taxon>
        <taxon>Magnoliopsida</taxon>
        <taxon>eudicotyledons</taxon>
        <taxon>Gunneridae</taxon>
        <taxon>Pentapetalae</taxon>
        <taxon>rosids</taxon>
        <taxon>fabids</taxon>
        <taxon>Fagales</taxon>
        <taxon>Juglandaceae</taxon>
        <taxon>Carya</taxon>
    </lineage>
</organism>
<proteinExistence type="predicted"/>
<protein>
    <submittedName>
        <fullName evidence="2">Uncharacterized protein</fullName>
    </submittedName>
</protein>
<name>A0A922ALI9_CARIL</name>
<accession>A0A922ALI9</accession>
<dbReference type="Proteomes" id="UP000811246">
    <property type="component" value="Chromosome 13"/>
</dbReference>
<reference evidence="2" key="1">
    <citation type="submission" date="2021-01" db="EMBL/GenBank/DDBJ databases">
        <authorList>
            <person name="Lovell J.T."/>
            <person name="Bentley N."/>
            <person name="Bhattarai G."/>
            <person name="Jenkins J.W."/>
            <person name="Sreedasyam A."/>
            <person name="Alarcon Y."/>
            <person name="Bock C."/>
            <person name="Boston L."/>
            <person name="Carlson J."/>
            <person name="Cervantes K."/>
            <person name="Clermont K."/>
            <person name="Krom N."/>
            <person name="Kubenka K."/>
            <person name="Mamidi S."/>
            <person name="Mattison C."/>
            <person name="Monteros M."/>
            <person name="Pisani C."/>
            <person name="Plott C."/>
            <person name="Rajasekar S."/>
            <person name="Rhein H.S."/>
            <person name="Rohla C."/>
            <person name="Song M."/>
            <person name="Hilaire R.S."/>
            <person name="Shu S."/>
            <person name="Wells L."/>
            <person name="Wang X."/>
            <person name="Webber J."/>
            <person name="Heerema R.J."/>
            <person name="Klein P."/>
            <person name="Conner P."/>
            <person name="Grauke L."/>
            <person name="Grimwood J."/>
            <person name="Schmutz J."/>
            <person name="Randall J.J."/>
        </authorList>
    </citation>
    <scope>NUCLEOTIDE SEQUENCE</scope>
    <source>
        <tissue evidence="2">Leaf</tissue>
    </source>
</reference>
<dbReference type="AlphaFoldDB" id="A0A922ALI9"/>
<gene>
    <name evidence="2" type="ORF">I3842_13G032000</name>
</gene>
<evidence type="ECO:0000313" key="2">
    <source>
        <dbReference type="EMBL" id="KAG6680252.1"/>
    </source>
</evidence>
<evidence type="ECO:0000313" key="3">
    <source>
        <dbReference type="Proteomes" id="UP000811246"/>
    </source>
</evidence>
<feature type="region of interest" description="Disordered" evidence="1">
    <location>
        <begin position="77"/>
        <end position="100"/>
    </location>
</feature>
<dbReference type="EMBL" id="CM031837">
    <property type="protein sequence ID" value="KAG6680252.1"/>
    <property type="molecule type" value="Genomic_DNA"/>
</dbReference>
<evidence type="ECO:0000256" key="1">
    <source>
        <dbReference type="SAM" id="MobiDB-lite"/>
    </source>
</evidence>
<sequence>METFSFAFYPFSEQPTQHGLHFIDQKETETWESIGERDLRVASLKREYKYWIVVIDTYKPKHPSTILFRYNLPMEAKSRTRRSGVVSDGDHQRPSHQVLG</sequence>